<feature type="domain" description="DNA binding HTH" evidence="1">
    <location>
        <begin position="50"/>
        <end position="82"/>
    </location>
</feature>
<evidence type="ECO:0000259" key="1">
    <source>
        <dbReference type="Pfam" id="PF02954"/>
    </source>
</evidence>
<dbReference type="GO" id="GO:0043565">
    <property type="term" value="F:sequence-specific DNA binding"/>
    <property type="evidence" value="ECO:0007669"/>
    <property type="project" value="InterPro"/>
</dbReference>
<dbReference type="PRINTS" id="PR01590">
    <property type="entry name" value="HTHFIS"/>
</dbReference>
<comment type="caution">
    <text evidence="2">The sequence shown here is derived from an EMBL/GenBank/DDBJ whole genome shotgun (WGS) entry which is preliminary data.</text>
</comment>
<protein>
    <recommendedName>
        <fullName evidence="1">DNA binding HTH domain-containing protein</fullName>
    </recommendedName>
</protein>
<reference evidence="2 3" key="1">
    <citation type="submission" date="2019-03" db="EMBL/GenBank/DDBJ databases">
        <title>Metabolic potential of uncultured bacteria and archaea associated with petroleum seepage in deep-sea sediments.</title>
        <authorList>
            <person name="Dong X."/>
            <person name="Hubert C."/>
        </authorList>
    </citation>
    <scope>NUCLEOTIDE SEQUENCE [LARGE SCALE GENOMIC DNA]</scope>
    <source>
        <strain evidence="2">E44_bin18</strain>
    </source>
</reference>
<evidence type="ECO:0000313" key="3">
    <source>
        <dbReference type="Proteomes" id="UP000315525"/>
    </source>
</evidence>
<sequence length="102" mass="11606">MATMKHSCLFTRDIPIQVLKEILTPVVIRVREAEEEKVYQLLMTALDHCLVEYALQTEGNQLAAAKFLGVSRNTLRRKMRKYNVTSARQVLRAGLRIGHPVG</sequence>
<proteinExistence type="predicted"/>
<gene>
    <name evidence="2" type="ORF">E3J62_07350</name>
</gene>
<accession>A0A523USP5</accession>
<dbReference type="Pfam" id="PF02954">
    <property type="entry name" value="HTH_8"/>
    <property type="match status" value="1"/>
</dbReference>
<dbReference type="SUPFAM" id="SSF46689">
    <property type="entry name" value="Homeodomain-like"/>
    <property type="match status" value="1"/>
</dbReference>
<organism evidence="2 3">
    <name type="scientific">candidate division TA06 bacterium</name>
    <dbReference type="NCBI Taxonomy" id="2250710"/>
    <lineage>
        <taxon>Bacteria</taxon>
        <taxon>Bacteria division TA06</taxon>
    </lineage>
</organism>
<dbReference type="EMBL" id="SOJN01000080">
    <property type="protein sequence ID" value="TET45567.1"/>
    <property type="molecule type" value="Genomic_DNA"/>
</dbReference>
<dbReference type="AlphaFoldDB" id="A0A523USP5"/>
<evidence type="ECO:0000313" key="2">
    <source>
        <dbReference type="EMBL" id="TET45567.1"/>
    </source>
</evidence>
<dbReference type="Proteomes" id="UP000315525">
    <property type="component" value="Unassembled WGS sequence"/>
</dbReference>
<name>A0A523USP5_UNCT6</name>
<dbReference type="InterPro" id="IPR002197">
    <property type="entry name" value="HTH_Fis"/>
</dbReference>
<dbReference type="InterPro" id="IPR009057">
    <property type="entry name" value="Homeodomain-like_sf"/>
</dbReference>
<dbReference type="Gene3D" id="1.10.10.60">
    <property type="entry name" value="Homeodomain-like"/>
    <property type="match status" value="1"/>
</dbReference>